<feature type="transmembrane region" description="Helical" evidence="1">
    <location>
        <begin position="63"/>
        <end position="85"/>
    </location>
</feature>
<organism evidence="2 3">
    <name type="scientific">Candidatus Taylorbacteria bacterium RIFCSPLOWO2_01_FULL_48_100</name>
    <dbReference type="NCBI Taxonomy" id="1802322"/>
    <lineage>
        <taxon>Bacteria</taxon>
        <taxon>Candidatus Tayloriibacteriota</taxon>
    </lineage>
</organism>
<evidence type="ECO:0000313" key="2">
    <source>
        <dbReference type="EMBL" id="OHA34394.1"/>
    </source>
</evidence>
<reference evidence="2 3" key="1">
    <citation type="journal article" date="2016" name="Nat. Commun.">
        <title>Thousands of microbial genomes shed light on interconnected biogeochemical processes in an aquifer system.</title>
        <authorList>
            <person name="Anantharaman K."/>
            <person name="Brown C.T."/>
            <person name="Hug L.A."/>
            <person name="Sharon I."/>
            <person name="Castelle C.J."/>
            <person name="Probst A.J."/>
            <person name="Thomas B.C."/>
            <person name="Singh A."/>
            <person name="Wilkins M.J."/>
            <person name="Karaoz U."/>
            <person name="Brodie E.L."/>
            <person name="Williams K.H."/>
            <person name="Hubbard S.S."/>
            <person name="Banfield J.F."/>
        </authorList>
    </citation>
    <scope>NUCLEOTIDE SEQUENCE [LARGE SCALE GENOMIC DNA]</scope>
</reference>
<evidence type="ECO:0000256" key="1">
    <source>
        <dbReference type="SAM" id="Phobius"/>
    </source>
</evidence>
<dbReference type="Proteomes" id="UP000177797">
    <property type="component" value="Unassembled WGS sequence"/>
</dbReference>
<accession>A0A1G2NEA0</accession>
<name>A0A1G2NEA0_9BACT</name>
<keyword evidence="1" id="KW-0472">Membrane</keyword>
<dbReference type="AlphaFoldDB" id="A0A1G2NEA0"/>
<gene>
    <name evidence="2" type="ORF">A2938_00895</name>
</gene>
<proteinExistence type="predicted"/>
<feature type="transmembrane region" description="Helical" evidence="1">
    <location>
        <begin position="6"/>
        <end position="24"/>
    </location>
</feature>
<keyword evidence="1" id="KW-1133">Transmembrane helix</keyword>
<sequence length="211" mass="22909">MKWLTIIIWSAVGLAIIALLIGNWTKISGWFKKNPTTPVPGGAPTPAPAVTAKKRDWKKVWETGIAFAKLAALLAFTAVLCIFIIGPKMFWKGDYTYVPPQVQQAPAQAGITTQAGPPVARDQKQINILAPIGTINTPIEQWSEPLNLYGRRSQMDAFADDGTKREGVLAVNADGVIHIIGPGLDPDIGKPNVLRFLSLTNFPLKISGRME</sequence>
<keyword evidence="1" id="KW-0812">Transmembrane</keyword>
<comment type="caution">
    <text evidence="2">The sequence shown here is derived from an EMBL/GenBank/DDBJ whole genome shotgun (WGS) entry which is preliminary data.</text>
</comment>
<dbReference type="EMBL" id="MHSA01000012">
    <property type="protein sequence ID" value="OHA34394.1"/>
    <property type="molecule type" value="Genomic_DNA"/>
</dbReference>
<protein>
    <submittedName>
        <fullName evidence="2">Uncharacterized protein</fullName>
    </submittedName>
</protein>
<evidence type="ECO:0000313" key="3">
    <source>
        <dbReference type="Proteomes" id="UP000177797"/>
    </source>
</evidence>